<proteinExistence type="inferred from homology"/>
<feature type="domain" description="Glutaredoxin" evidence="7">
    <location>
        <begin position="327"/>
        <end position="389"/>
    </location>
</feature>
<dbReference type="Pfam" id="PF00462">
    <property type="entry name" value="Glutaredoxin"/>
    <property type="match status" value="1"/>
</dbReference>
<evidence type="ECO:0000256" key="4">
    <source>
        <dbReference type="ARBA" id="ARBA00023157"/>
    </source>
</evidence>
<feature type="transmembrane region" description="Helical" evidence="6">
    <location>
        <begin position="275"/>
        <end position="298"/>
    </location>
</feature>
<evidence type="ECO:0000313" key="8">
    <source>
        <dbReference type="EMBL" id="URD95230.1"/>
    </source>
</evidence>
<dbReference type="InterPro" id="IPR011767">
    <property type="entry name" value="GLR_AS"/>
</dbReference>
<organism evidence="8 9">
    <name type="scientific">Musa troglodytarum</name>
    <name type="common">fe'i banana</name>
    <dbReference type="NCBI Taxonomy" id="320322"/>
    <lineage>
        <taxon>Eukaryota</taxon>
        <taxon>Viridiplantae</taxon>
        <taxon>Streptophyta</taxon>
        <taxon>Embryophyta</taxon>
        <taxon>Tracheophyta</taxon>
        <taxon>Spermatophyta</taxon>
        <taxon>Magnoliopsida</taxon>
        <taxon>Liliopsida</taxon>
        <taxon>Zingiberales</taxon>
        <taxon>Musaceae</taxon>
        <taxon>Musa</taxon>
    </lineage>
</organism>
<dbReference type="NCBIfam" id="TIGR02180">
    <property type="entry name" value="GRX_euk"/>
    <property type="match status" value="1"/>
</dbReference>
<dbReference type="InterPro" id="IPR036249">
    <property type="entry name" value="Thioredoxin-like_sf"/>
</dbReference>
<dbReference type="InterPro" id="IPR002109">
    <property type="entry name" value="Glutaredoxin"/>
</dbReference>
<evidence type="ECO:0000259" key="7">
    <source>
        <dbReference type="Pfam" id="PF00462"/>
    </source>
</evidence>
<dbReference type="PANTHER" id="PTHR37244:SF1">
    <property type="entry name" value="NADP-SPECIFIC GLUTAMATE DEHYDROGENASE"/>
    <property type="match status" value="1"/>
</dbReference>
<dbReference type="Proteomes" id="UP001055439">
    <property type="component" value="Chromosome 4"/>
</dbReference>
<keyword evidence="4" id="KW-1015">Disulfide bond</keyword>
<reference evidence="8" key="1">
    <citation type="submission" date="2022-05" db="EMBL/GenBank/DDBJ databases">
        <title>The Musa troglodytarum L. genome provides insights into the mechanism of non-climacteric behaviour and enrichment of carotenoids.</title>
        <authorList>
            <person name="Wang J."/>
        </authorList>
    </citation>
    <scope>NUCLEOTIDE SEQUENCE</scope>
    <source>
        <tissue evidence="8">Leaf</tissue>
    </source>
</reference>
<sequence>MESCDPATMDQPSSPGRKIILHPLYVPKSSPWFDLRVFYVRVSNCQIDESTPEHLTVHHIPLTPDTILEVNGRRSSIYSDYVSSSLRRDRVDKRAEEATFVSTDSIRMTGSVRFEVYDRDCLVLAGILELCNSNGFSGDTKKHNKKWSMNCQSVILTGMSFLKNKQIMSVEINLPMIEVYVAGRFSGAPIVLTKTLQLGFLKKHQMKVMLDSIPEDDTTELKKEMASEDAFELSEYRGYKLRTGLDMDYDEMYTTAEYLEGEDGELTWFNAGVRVGVGIGLGVCLGVGIAATFSWFFLSVSSTTTQKAEEAIMALVKAEQIVSSNPVVVFSKSYCPYCTRVKQLLTQLGAKYKAIELNIESDGPQIQEALAEWTGQRTVPNVFIGGKHIGGCDNTMASHSKGELVPLLVDAGAVVATAAYRVV</sequence>
<dbReference type="CDD" id="cd03419">
    <property type="entry name" value="GRX_GRXh_1_2_like"/>
    <property type="match status" value="1"/>
</dbReference>
<evidence type="ECO:0000256" key="3">
    <source>
        <dbReference type="ARBA" id="ARBA00022982"/>
    </source>
</evidence>
<keyword evidence="5" id="KW-0676">Redox-active center</keyword>
<evidence type="ECO:0000256" key="6">
    <source>
        <dbReference type="SAM" id="Phobius"/>
    </source>
</evidence>
<dbReference type="EMBL" id="CP097506">
    <property type="protein sequence ID" value="URD95230.1"/>
    <property type="molecule type" value="Genomic_DNA"/>
</dbReference>
<keyword evidence="6" id="KW-1133">Transmembrane helix</keyword>
<evidence type="ECO:0000256" key="5">
    <source>
        <dbReference type="ARBA" id="ARBA00023284"/>
    </source>
</evidence>
<keyword evidence="9" id="KW-1185">Reference proteome</keyword>
<comment type="similarity">
    <text evidence="1">Belongs to the glutaredoxin family. CPYC subfamily.</text>
</comment>
<keyword evidence="6" id="KW-0472">Membrane</keyword>
<dbReference type="PROSITE" id="PS51354">
    <property type="entry name" value="GLUTAREDOXIN_2"/>
    <property type="match status" value="1"/>
</dbReference>
<evidence type="ECO:0000256" key="2">
    <source>
        <dbReference type="ARBA" id="ARBA00022448"/>
    </source>
</evidence>
<dbReference type="PANTHER" id="PTHR37244">
    <property type="entry name" value="NADP-SPECIFIC GLUTAMATE DEHYDROGENASE"/>
    <property type="match status" value="1"/>
</dbReference>
<dbReference type="InterPro" id="IPR011899">
    <property type="entry name" value="Glutaredoxin_euk/vir"/>
</dbReference>
<accession>A0A9E7FEM0</accession>
<evidence type="ECO:0000313" key="9">
    <source>
        <dbReference type="Proteomes" id="UP001055439"/>
    </source>
</evidence>
<name>A0A9E7FEM0_9LILI</name>
<keyword evidence="3" id="KW-0249">Electron transport</keyword>
<dbReference type="PRINTS" id="PR00160">
    <property type="entry name" value="GLUTAREDOXIN"/>
</dbReference>
<keyword evidence="6" id="KW-0812">Transmembrane</keyword>
<dbReference type="InterPro" id="IPR014025">
    <property type="entry name" value="Glutaredoxin_subgr"/>
</dbReference>
<dbReference type="FunFam" id="3.40.30.10:FF:000093">
    <property type="entry name" value="Glutaredoxin 2"/>
    <property type="match status" value="1"/>
</dbReference>
<dbReference type="SUPFAM" id="SSF52833">
    <property type="entry name" value="Thioredoxin-like"/>
    <property type="match status" value="1"/>
</dbReference>
<dbReference type="PROSITE" id="PS00195">
    <property type="entry name" value="GLUTAREDOXIN_1"/>
    <property type="match status" value="1"/>
</dbReference>
<protein>
    <recommendedName>
        <fullName evidence="7">Glutaredoxin domain-containing protein</fullName>
    </recommendedName>
</protein>
<gene>
    <name evidence="8" type="ORF">MUK42_34467</name>
</gene>
<dbReference type="OrthoDB" id="2016101at2759"/>
<evidence type="ECO:0000256" key="1">
    <source>
        <dbReference type="ARBA" id="ARBA00007190"/>
    </source>
</evidence>
<keyword evidence="2" id="KW-0813">Transport</keyword>
<dbReference type="AlphaFoldDB" id="A0A9E7FEM0"/>
<dbReference type="Gene3D" id="3.40.30.10">
    <property type="entry name" value="Glutaredoxin"/>
    <property type="match status" value="1"/>
</dbReference>